<feature type="domain" description="SnoaL-like" evidence="1">
    <location>
        <begin position="26"/>
        <end position="129"/>
    </location>
</feature>
<dbReference type="Gene3D" id="3.10.450.50">
    <property type="match status" value="1"/>
</dbReference>
<reference evidence="2 3" key="2">
    <citation type="submission" date="2020-03" db="EMBL/GenBank/DDBJ databases">
        <authorList>
            <person name="Ichikawa N."/>
            <person name="Kimura A."/>
            <person name="Kitahashi Y."/>
            <person name="Uohara A."/>
        </authorList>
    </citation>
    <scope>NUCLEOTIDE SEQUENCE [LARGE SCALE GENOMIC DNA]</scope>
    <source>
        <strain evidence="2 3">NBRC 108638</strain>
    </source>
</reference>
<dbReference type="InterPro" id="IPR032710">
    <property type="entry name" value="NTF2-like_dom_sf"/>
</dbReference>
<dbReference type="Proteomes" id="UP000482960">
    <property type="component" value="Unassembled WGS sequence"/>
</dbReference>
<dbReference type="RefSeq" id="WP_173078808.1">
    <property type="nucleotide sequence ID" value="NZ_BAABJB010000017.1"/>
</dbReference>
<keyword evidence="3" id="KW-1185">Reference proteome</keyword>
<evidence type="ECO:0000313" key="3">
    <source>
        <dbReference type="Proteomes" id="UP000482960"/>
    </source>
</evidence>
<name>A0A6V8L3H4_9ACTN</name>
<dbReference type="EMBL" id="BLPG01000001">
    <property type="protein sequence ID" value="GFJ91793.1"/>
    <property type="molecule type" value="Genomic_DNA"/>
</dbReference>
<evidence type="ECO:0000313" key="2">
    <source>
        <dbReference type="EMBL" id="GFJ91793.1"/>
    </source>
</evidence>
<dbReference type="AlphaFoldDB" id="A0A6V8L3H4"/>
<organism evidence="2 3">
    <name type="scientific">Phytohabitans rumicis</name>
    <dbReference type="NCBI Taxonomy" id="1076125"/>
    <lineage>
        <taxon>Bacteria</taxon>
        <taxon>Bacillati</taxon>
        <taxon>Actinomycetota</taxon>
        <taxon>Actinomycetes</taxon>
        <taxon>Micromonosporales</taxon>
        <taxon>Micromonosporaceae</taxon>
    </lineage>
</organism>
<proteinExistence type="predicted"/>
<protein>
    <recommendedName>
        <fullName evidence="1">SnoaL-like domain-containing protein</fullName>
    </recommendedName>
</protein>
<comment type="caution">
    <text evidence="2">The sequence shown here is derived from an EMBL/GenBank/DDBJ whole genome shotgun (WGS) entry which is preliminary data.</text>
</comment>
<gene>
    <name evidence="2" type="ORF">Prum_054350</name>
</gene>
<evidence type="ECO:0000259" key="1">
    <source>
        <dbReference type="Pfam" id="PF12680"/>
    </source>
</evidence>
<sequence length="148" mass="15892">MTINPNGNSTYAPADFRRALWKRWVALRNADLAQAEEIVVPALVLHVPAIGQGLDRAGGRRALLSWISALHAAFPAGRLAVEVGPIISKDLIAGRWVFTRHGDEGRAAADDVSFTGTDIIRVEGGRVVEFWVNHDVLGQAVPLGPVAV</sequence>
<accession>A0A6V8L3H4</accession>
<reference evidence="2 3" key="1">
    <citation type="submission" date="2020-03" db="EMBL/GenBank/DDBJ databases">
        <title>Whole genome shotgun sequence of Phytohabitans rumicis NBRC 108638.</title>
        <authorList>
            <person name="Komaki H."/>
            <person name="Tamura T."/>
        </authorList>
    </citation>
    <scope>NUCLEOTIDE SEQUENCE [LARGE SCALE GENOMIC DNA]</scope>
    <source>
        <strain evidence="2 3">NBRC 108638</strain>
    </source>
</reference>
<dbReference type="Pfam" id="PF12680">
    <property type="entry name" value="SnoaL_2"/>
    <property type="match status" value="1"/>
</dbReference>
<dbReference type="SUPFAM" id="SSF54427">
    <property type="entry name" value="NTF2-like"/>
    <property type="match status" value="1"/>
</dbReference>
<dbReference type="InterPro" id="IPR037401">
    <property type="entry name" value="SnoaL-like"/>
</dbReference>